<comment type="caution">
    <text evidence="2">The sequence shown here is derived from an EMBL/GenBank/DDBJ whole genome shotgun (WGS) entry which is preliminary data.</text>
</comment>
<keyword evidence="3" id="KW-1185">Reference proteome</keyword>
<accession>A0A8H7ARJ3</accession>
<feature type="region of interest" description="Disordered" evidence="1">
    <location>
        <begin position="14"/>
        <end position="52"/>
    </location>
</feature>
<evidence type="ECO:0000313" key="2">
    <source>
        <dbReference type="EMBL" id="KAF7513918.1"/>
    </source>
</evidence>
<evidence type="ECO:0000256" key="1">
    <source>
        <dbReference type="SAM" id="MobiDB-lite"/>
    </source>
</evidence>
<name>A0A8H7ARJ3_9EURO</name>
<dbReference type="EMBL" id="JAACFV010000003">
    <property type="protein sequence ID" value="KAF7513918.1"/>
    <property type="molecule type" value="Genomic_DNA"/>
</dbReference>
<dbReference type="Proteomes" id="UP000606974">
    <property type="component" value="Unassembled WGS sequence"/>
</dbReference>
<gene>
    <name evidence="2" type="ORF">GJ744_006532</name>
</gene>
<reference evidence="2" key="1">
    <citation type="submission" date="2020-02" db="EMBL/GenBank/DDBJ databases">
        <authorList>
            <person name="Palmer J.M."/>
        </authorList>
    </citation>
    <scope>NUCLEOTIDE SEQUENCE</scope>
    <source>
        <strain evidence="2">EPUS1.4</strain>
        <tissue evidence="2">Thallus</tissue>
    </source>
</reference>
<sequence length="115" mass="13251">MQWKGAVLATSTYQYQNPSQKAQHDRTAMKHEDQSPKKCGMVGNHAKEHRKGSRMELTFISEPHNAHLKMLIHKSRAAEFVLYPGFQYPSFVIESYPVKPVSELRHKVKSVEKES</sequence>
<proteinExistence type="predicted"/>
<feature type="compositionally biased region" description="Basic and acidic residues" evidence="1">
    <location>
        <begin position="22"/>
        <end position="36"/>
    </location>
</feature>
<evidence type="ECO:0000313" key="3">
    <source>
        <dbReference type="Proteomes" id="UP000606974"/>
    </source>
</evidence>
<protein>
    <submittedName>
        <fullName evidence="2">Uncharacterized protein</fullName>
    </submittedName>
</protein>
<organism evidence="2 3">
    <name type="scientific">Endocarpon pusillum</name>
    <dbReference type="NCBI Taxonomy" id="364733"/>
    <lineage>
        <taxon>Eukaryota</taxon>
        <taxon>Fungi</taxon>
        <taxon>Dikarya</taxon>
        <taxon>Ascomycota</taxon>
        <taxon>Pezizomycotina</taxon>
        <taxon>Eurotiomycetes</taxon>
        <taxon>Chaetothyriomycetidae</taxon>
        <taxon>Verrucariales</taxon>
        <taxon>Verrucariaceae</taxon>
        <taxon>Endocarpon</taxon>
    </lineage>
</organism>
<dbReference type="AlphaFoldDB" id="A0A8H7ARJ3"/>